<evidence type="ECO:0000313" key="1">
    <source>
        <dbReference type="EMBL" id="NYH12488.1"/>
    </source>
</evidence>
<name>A0A7Y9W2U2_9PSED</name>
<organism evidence="1 2">
    <name type="scientific">Pseudomonas moraviensis</name>
    <dbReference type="NCBI Taxonomy" id="321662"/>
    <lineage>
        <taxon>Bacteria</taxon>
        <taxon>Pseudomonadati</taxon>
        <taxon>Pseudomonadota</taxon>
        <taxon>Gammaproteobacteria</taxon>
        <taxon>Pseudomonadales</taxon>
        <taxon>Pseudomonadaceae</taxon>
        <taxon>Pseudomonas</taxon>
    </lineage>
</organism>
<sequence>MKLLLRTLSLVWRSFQAFRFYEFLRDHFNDLK</sequence>
<comment type="caution">
    <text evidence="1">The sequence shown here is derived from an EMBL/GenBank/DDBJ whole genome shotgun (WGS) entry which is preliminary data.</text>
</comment>
<dbReference type="Proteomes" id="UP000553035">
    <property type="component" value="Unassembled WGS sequence"/>
</dbReference>
<evidence type="ECO:0000313" key="2">
    <source>
        <dbReference type="Proteomes" id="UP000553035"/>
    </source>
</evidence>
<gene>
    <name evidence="1" type="ORF">GGI52_005531</name>
</gene>
<reference evidence="1 2" key="1">
    <citation type="submission" date="2020-07" db="EMBL/GenBank/DDBJ databases">
        <title>Exploring microbial biodiversity for novel pathways involved in the catabolism of aromatic compounds derived from lignin.</title>
        <authorList>
            <person name="Elkins J."/>
        </authorList>
    </citation>
    <scope>NUCLEOTIDE SEQUENCE [LARGE SCALE GENOMIC DNA]</scope>
    <source>
        <strain evidence="1 2">VanB</strain>
    </source>
</reference>
<protein>
    <submittedName>
        <fullName evidence="1">Uncharacterized protein</fullName>
    </submittedName>
</protein>
<dbReference type="EMBL" id="JACCAT010000001">
    <property type="protein sequence ID" value="NYH12488.1"/>
    <property type="molecule type" value="Genomic_DNA"/>
</dbReference>
<accession>A0A7Y9W2U2</accession>
<dbReference type="AlphaFoldDB" id="A0A7Y9W2U2"/>
<proteinExistence type="predicted"/>